<proteinExistence type="predicted"/>
<organism evidence="1 2">
    <name type="scientific">Dysgonomonas capnocytophagoides</name>
    <dbReference type="NCBI Taxonomy" id="45254"/>
    <lineage>
        <taxon>Bacteria</taxon>
        <taxon>Pseudomonadati</taxon>
        <taxon>Bacteroidota</taxon>
        <taxon>Bacteroidia</taxon>
        <taxon>Bacteroidales</taxon>
        <taxon>Dysgonomonadaceae</taxon>
        <taxon>Dysgonomonas</taxon>
    </lineage>
</organism>
<evidence type="ECO:0000313" key="2">
    <source>
        <dbReference type="Proteomes" id="UP000297861"/>
    </source>
</evidence>
<dbReference type="InterPro" id="IPR026408">
    <property type="entry name" value="GG_sam_targ_CFB"/>
</dbReference>
<protein>
    <submittedName>
        <fullName evidence="1">RSAM-modified peptide</fullName>
    </submittedName>
</protein>
<reference evidence="1 2" key="1">
    <citation type="submission" date="2019-03" db="EMBL/GenBank/DDBJ databases">
        <title>San Antonio Military Medical Center submission to MRSN (WRAIR), pending publication.</title>
        <authorList>
            <person name="Blyth D.M."/>
            <person name="Mccarthy S.L."/>
            <person name="Schall S.E."/>
            <person name="Stam J.A."/>
            <person name="Ong A.C."/>
            <person name="Mcgann P.T."/>
        </authorList>
    </citation>
    <scope>NUCLEOTIDE SEQUENCE [LARGE SCALE GENOMIC DNA]</scope>
    <source>
        <strain evidence="1 2">MRSN571793</strain>
    </source>
</reference>
<accession>A0A4Y8L8N4</accession>
<dbReference type="EMBL" id="SOML01000002">
    <property type="protein sequence ID" value="TFD97842.1"/>
    <property type="molecule type" value="Genomic_DNA"/>
</dbReference>
<sequence length="80" mass="9078">MKKLEKLQLKNVIRMDEDEMKMIVGGSGQELTESQKKCEGQSLCASCIARVNNIGQEVRGHCSQNAWSAYRYCFDGTCHY</sequence>
<name>A0A4Y8L8N4_9BACT</name>
<dbReference type="NCBIfam" id="TIGR04149">
    <property type="entry name" value="GG_sam_targ_CFB"/>
    <property type="match status" value="1"/>
</dbReference>
<dbReference type="Proteomes" id="UP000297861">
    <property type="component" value="Unassembled WGS sequence"/>
</dbReference>
<evidence type="ECO:0000313" key="1">
    <source>
        <dbReference type="EMBL" id="TFD97842.1"/>
    </source>
</evidence>
<dbReference type="AlphaFoldDB" id="A0A4Y8L8N4"/>
<keyword evidence="2" id="KW-1185">Reference proteome</keyword>
<dbReference type="RefSeq" id="WP_134435615.1">
    <property type="nucleotide sequence ID" value="NZ_SOML01000002.1"/>
</dbReference>
<comment type="caution">
    <text evidence="1">The sequence shown here is derived from an EMBL/GenBank/DDBJ whole genome shotgun (WGS) entry which is preliminary data.</text>
</comment>
<gene>
    <name evidence="1" type="ORF">E2605_04290</name>
</gene>